<dbReference type="HOGENOM" id="CLU_1176155_0_0_1"/>
<evidence type="ECO:0000256" key="1">
    <source>
        <dbReference type="SAM" id="MobiDB-lite"/>
    </source>
</evidence>
<reference evidence="3" key="1">
    <citation type="journal article" date="2011" name="Genome Biol.">
        <title>Comparative and functional genomics provide insights into the pathogenicity of dermatophytic fungi.</title>
        <authorList>
            <person name="Burmester A."/>
            <person name="Shelest E."/>
            <person name="Gloeckner G."/>
            <person name="Heddergott C."/>
            <person name="Schindler S."/>
            <person name="Staib P."/>
            <person name="Heidel A."/>
            <person name="Felder M."/>
            <person name="Petzold A."/>
            <person name="Szafranski K."/>
            <person name="Feuermann M."/>
            <person name="Pedruzzi I."/>
            <person name="Priebe S."/>
            <person name="Groth M."/>
            <person name="Winkler R."/>
            <person name="Li W."/>
            <person name="Kniemeyer O."/>
            <person name="Schroeckh V."/>
            <person name="Hertweck C."/>
            <person name="Hube B."/>
            <person name="White T.C."/>
            <person name="Platzer M."/>
            <person name="Guthke R."/>
            <person name="Heitman J."/>
            <person name="Woestemeyer J."/>
            <person name="Zipfel P.F."/>
            <person name="Monod M."/>
            <person name="Brakhage A.A."/>
        </authorList>
    </citation>
    <scope>NUCLEOTIDE SEQUENCE [LARGE SCALE GENOMIC DNA]</scope>
    <source>
        <strain evidence="3">HKI 0517</strain>
    </source>
</reference>
<feature type="compositionally biased region" description="Basic residues" evidence="1">
    <location>
        <begin position="66"/>
        <end position="97"/>
    </location>
</feature>
<organism evidence="2 3">
    <name type="scientific">Trichophyton verrucosum (strain HKI 0517)</name>
    <dbReference type="NCBI Taxonomy" id="663202"/>
    <lineage>
        <taxon>Eukaryota</taxon>
        <taxon>Fungi</taxon>
        <taxon>Dikarya</taxon>
        <taxon>Ascomycota</taxon>
        <taxon>Pezizomycotina</taxon>
        <taxon>Eurotiomycetes</taxon>
        <taxon>Eurotiomycetidae</taxon>
        <taxon>Onygenales</taxon>
        <taxon>Arthrodermataceae</taxon>
        <taxon>Trichophyton</taxon>
    </lineage>
</organism>
<gene>
    <name evidence="2" type="ORF">TRV_02113</name>
</gene>
<feature type="region of interest" description="Disordered" evidence="1">
    <location>
        <begin position="61"/>
        <end position="103"/>
    </location>
</feature>
<feature type="compositionally biased region" description="Basic residues" evidence="1">
    <location>
        <begin position="179"/>
        <end position="189"/>
    </location>
</feature>
<dbReference type="EMBL" id="ACYE01000113">
    <property type="protein sequence ID" value="EFE43108.1"/>
    <property type="molecule type" value="Genomic_DNA"/>
</dbReference>
<dbReference type="GeneID" id="9582294"/>
<name>D4D4U6_TRIVH</name>
<dbReference type="AlphaFoldDB" id="D4D4U6"/>
<proteinExistence type="predicted"/>
<protein>
    <submittedName>
        <fullName evidence="2">Uncharacterized protein</fullName>
    </submittedName>
</protein>
<dbReference type="RefSeq" id="XP_003023726.1">
    <property type="nucleotide sequence ID" value="XM_003023680.1"/>
</dbReference>
<sequence length="236" mass="27099">MTTISYRIITRLDDRRRSRWSTTRVEVSEDDVQVLQLTAASVTASATAIWRPYQQPAASNCSFATAKKKKRHRRCRRRSKKKKNKRQKKKGKEKKKRGAESHPVCWYNPSARLACHGTDPGWLKEEEERSPPNLLWLELFVRFSWKADGLVQWQLVSSALALGFSIGPVCLAKGEKGKTGRAQKAKHSKVQSGGGPVQPENDREKKGRKKRERRKGKEGKKGKRTKNKNNDYDYDH</sequence>
<feature type="region of interest" description="Disordered" evidence="1">
    <location>
        <begin position="177"/>
        <end position="236"/>
    </location>
</feature>
<evidence type="ECO:0000313" key="2">
    <source>
        <dbReference type="EMBL" id="EFE43108.1"/>
    </source>
</evidence>
<feature type="compositionally biased region" description="Basic residues" evidence="1">
    <location>
        <begin position="206"/>
        <end position="227"/>
    </location>
</feature>
<evidence type="ECO:0000313" key="3">
    <source>
        <dbReference type="Proteomes" id="UP000008383"/>
    </source>
</evidence>
<accession>D4D4U6</accession>
<dbReference type="Proteomes" id="UP000008383">
    <property type="component" value="Unassembled WGS sequence"/>
</dbReference>
<keyword evidence="3" id="KW-1185">Reference proteome</keyword>
<dbReference type="KEGG" id="tve:TRV_02113"/>
<comment type="caution">
    <text evidence="2">The sequence shown here is derived from an EMBL/GenBank/DDBJ whole genome shotgun (WGS) entry which is preliminary data.</text>
</comment>